<proteinExistence type="predicted"/>
<organism evidence="1">
    <name type="scientific">Anguilla anguilla</name>
    <name type="common">European freshwater eel</name>
    <name type="synonym">Muraena anguilla</name>
    <dbReference type="NCBI Taxonomy" id="7936"/>
    <lineage>
        <taxon>Eukaryota</taxon>
        <taxon>Metazoa</taxon>
        <taxon>Chordata</taxon>
        <taxon>Craniata</taxon>
        <taxon>Vertebrata</taxon>
        <taxon>Euteleostomi</taxon>
        <taxon>Actinopterygii</taxon>
        <taxon>Neopterygii</taxon>
        <taxon>Teleostei</taxon>
        <taxon>Anguilliformes</taxon>
        <taxon>Anguillidae</taxon>
        <taxon>Anguilla</taxon>
    </lineage>
</organism>
<evidence type="ECO:0000313" key="1">
    <source>
        <dbReference type="EMBL" id="JAH64606.1"/>
    </source>
</evidence>
<name>A0A0E9UFK3_ANGAN</name>
<accession>A0A0E9UFK3</accession>
<reference evidence="1" key="1">
    <citation type="submission" date="2014-11" db="EMBL/GenBank/DDBJ databases">
        <authorList>
            <person name="Amaro Gonzalez C."/>
        </authorList>
    </citation>
    <scope>NUCLEOTIDE SEQUENCE</scope>
</reference>
<dbReference type="EMBL" id="GBXM01043971">
    <property type="protein sequence ID" value="JAH64606.1"/>
    <property type="molecule type" value="Transcribed_RNA"/>
</dbReference>
<dbReference type="EMBL" id="GBXM01043253">
    <property type="protein sequence ID" value="JAH65324.1"/>
    <property type="molecule type" value="Transcribed_RNA"/>
</dbReference>
<reference evidence="1" key="2">
    <citation type="journal article" date="2015" name="Fish Shellfish Immunol.">
        <title>Early steps in the European eel (Anguilla anguilla)-Vibrio vulnificus interaction in the gills: Role of the RtxA13 toxin.</title>
        <authorList>
            <person name="Callol A."/>
            <person name="Pajuelo D."/>
            <person name="Ebbesson L."/>
            <person name="Teles M."/>
            <person name="MacKenzie S."/>
            <person name="Amaro C."/>
        </authorList>
    </citation>
    <scope>NUCLEOTIDE SEQUENCE</scope>
</reference>
<dbReference type="AlphaFoldDB" id="A0A0E9UFK3"/>
<sequence>MRFSHIRIRFFIYIFDNITEVKFMFFCGVRSLFKTENECTSI</sequence>
<protein>
    <submittedName>
        <fullName evidence="1">Uncharacterized protein</fullName>
    </submittedName>
</protein>